<dbReference type="AlphaFoldDB" id="A0A2I0IFN5"/>
<dbReference type="EMBL" id="PGOL01003130">
    <property type="protein sequence ID" value="PKI42798.1"/>
    <property type="molecule type" value="Genomic_DNA"/>
</dbReference>
<name>A0A2I0IFN5_PUNGR</name>
<proteinExistence type="predicted"/>
<reference evidence="3 4" key="1">
    <citation type="submission" date="2017-11" db="EMBL/GenBank/DDBJ databases">
        <title>De-novo sequencing of pomegranate (Punica granatum L.) genome.</title>
        <authorList>
            <person name="Akparov Z."/>
            <person name="Amiraslanov A."/>
            <person name="Hajiyeva S."/>
            <person name="Abbasov M."/>
            <person name="Kaur K."/>
            <person name="Hamwieh A."/>
            <person name="Solovyev V."/>
            <person name="Salamov A."/>
            <person name="Braich B."/>
            <person name="Kosarev P."/>
            <person name="Mahmoud A."/>
            <person name="Hajiyev E."/>
            <person name="Babayeva S."/>
            <person name="Izzatullayeva V."/>
            <person name="Mammadov A."/>
            <person name="Mammadov A."/>
            <person name="Sharifova S."/>
            <person name="Ojaghi J."/>
            <person name="Eynullazada K."/>
            <person name="Bayramov B."/>
            <person name="Abdulazimova A."/>
            <person name="Shahmuradov I."/>
        </authorList>
    </citation>
    <scope>NUCLEOTIDE SEQUENCE [LARGE SCALE GENOMIC DNA]</scope>
    <source>
        <strain evidence="4">cv. AG2017</strain>
        <tissue evidence="3">Leaf</tissue>
    </source>
</reference>
<feature type="compositionally biased region" description="Polar residues" evidence="1">
    <location>
        <begin position="144"/>
        <end position="182"/>
    </location>
</feature>
<keyword evidence="4" id="KW-1185">Reference proteome</keyword>
<organism evidence="3 4">
    <name type="scientific">Punica granatum</name>
    <name type="common">Pomegranate</name>
    <dbReference type="NCBI Taxonomy" id="22663"/>
    <lineage>
        <taxon>Eukaryota</taxon>
        <taxon>Viridiplantae</taxon>
        <taxon>Streptophyta</taxon>
        <taxon>Embryophyta</taxon>
        <taxon>Tracheophyta</taxon>
        <taxon>Spermatophyta</taxon>
        <taxon>Magnoliopsida</taxon>
        <taxon>eudicotyledons</taxon>
        <taxon>Gunneridae</taxon>
        <taxon>Pentapetalae</taxon>
        <taxon>rosids</taxon>
        <taxon>malvids</taxon>
        <taxon>Myrtales</taxon>
        <taxon>Lythraceae</taxon>
        <taxon>Punica</taxon>
    </lineage>
</organism>
<feature type="domain" description="Zinc knuckle CX2CX4HX4C" evidence="2">
    <location>
        <begin position="18"/>
        <end position="61"/>
    </location>
</feature>
<evidence type="ECO:0000313" key="3">
    <source>
        <dbReference type="EMBL" id="PKI42798.1"/>
    </source>
</evidence>
<protein>
    <recommendedName>
        <fullName evidence="2">Zinc knuckle CX2CX4HX4C domain-containing protein</fullName>
    </recommendedName>
</protein>
<comment type="caution">
    <text evidence="3">The sequence shown here is derived from an EMBL/GenBank/DDBJ whole genome shotgun (WGS) entry which is preliminary data.</text>
</comment>
<evidence type="ECO:0000259" key="2">
    <source>
        <dbReference type="Pfam" id="PF14392"/>
    </source>
</evidence>
<dbReference type="Proteomes" id="UP000233551">
    <property type="component" value="Unassembled WGS sequence"/>
</dbReference>
<dbReference type="Pfam" id="PF14392">
    <property type="entry name" value="zf-CCHC_4"/>
    <property type="match status" value="1"/>
</dbReference>
<sequence length="247" mass="28672">MSLPKWYVTSRALIKVPITQPLCHGHLIRRKNRVATWVFFKYEHLKTFCYDYGTLGHDQGNYGMCSDLLTVRRMVNPFATEEDFLRRAELEGNRKKAMRKRVRSRALSTDTLYSRLVEQKAQVEAQYQEEASPYRNLSPYVASPYQNPSPHKTSTRQSALSSYQTTSPQENQPKAPSSSKHFYLSSTAGAMSTEKIVSTFPKRKIKFEMTIEDFLKLSAPYSRTINNQRIMERRLEFHADDEPQGKK</sequence>
<dbReference type="InterPro" id="IPR025836">
    <property type="entry name" value="Zn_knuckle_CX2CX4HX4C"/>
</dbReference>
<evidence type="ECO:0000313" key="4">
    <source>
        <dbReference type="Proteomes" id="UP000233551"/>
    </source>
</evidence>
<gene>
    <name evidence="3" type="ORF">CRG98_036814</name>
</gene>
<evidence type="ECO:0000256" key="1">
    <source>
        <dbReference type="SAM" id="MobiDB-lite"/>
    </source>
</evidence>
<feature type="region of interest" description="Disordered" evidence="1">
    <location>
        <begin position="138"/>
        <end position="182"/>
    </location>
</feature>
<accession>A0A2I0IFN5</accession>